<dbReference type="PANTHER" id="PTHR43514">
    <property type="entry name" value="ABC TRANSPORTER I FAMILY MEMBER 10"/>
    <property type="match status" value="1"/>
</dbReference>
<protein>
    <submittedName>
        <fullName evidence="4">ATP-binding cassette domain-containing protein</fullName>
    </submittedName>
</protein>
<evidence type="ECO:0000256" key="2">
    <source>
        <dbReference type="ARBA" id="ARBA00022840"/>
    </source>
</evidence>
<dbReference type="Gene3D" id="3.40.50.300">
    <property type="entry name" value="P-loop containing nucleotide triphosphate hydrolases"/>
    <property type="match status" value="1"/>
</dbReference>
<reference evidence="4 5" key="1">
    <citation type="submission" date="2022-12" db="EMBL/GenBank/DDBJ databases">
        <title>Metagenome assembled genome from gulf of manar.</title>
        <authorList>
            <person name="Kohli P."/>
            <person name="Pk S."/>
            <person name="Venkata Ramana C."/>
            <person name="Sasikala C."/>
        </authorList>
    </citation>
    <scope>NUCLEOTIDE SEQUENCE [LARGE SCALE GENOMIC DNA]</scope>
    <source>
        <strain evidence="4">JB008</strain>
    </source>
</reference>
<gene>
    <name evidence="4" type="ORF">PQJ61_13470</name>
</gene>
<dbReference type="AlphaFoldDB" id="A0AAJ1IH04"/>
<name>A0AAJ1IH04_9SPIO</name>
<dbReference type="PANTHER" id="PTHR43514:SF4">
    <property type="entry name" value="ABC TRANSPORTER I FAMILY MEMBER 10"/>
    <property type="match status" value="1"/>
</dbReference>
<dbReference type="SMART" id="SM00382">
    <property type="entry name" value="AAA"/>
    <property type="match status" value="1"/>
</dbReference>
<dbReference type="PROSITE" id="PS50893">
    <property type="entry name" value="ABC_TRANSPORTER_2"/>
    <property type="match status" value="1"/>
</dbReference>
<dbReference type="GO" id="GO:0016887">
    <property type="term" value="F:ATP hydrolysis activity"/>
    <property type="evidence" value="ECO:0007669"/>
    <property type="project" value="InterPro"/>
</dbReference>
<comment type="caution">
    <text evidence="4">The sequence shown here is derived from an EMBL/GenBank/DDBJ whole genome shotgun (WGS) entry which is preliminary data.</text>
</comment>
<evidence type="ECO:0000259" key="3">
    <source>
        <dbReference type="PROSITE" id="PS50893"/>
    </source>
</evidence>
<dbReference type="SUPFAM" id="SSF52540">
    <property type="entry name" value="P-loop containing nucleoside triphosphate hydrolases"/>
    <property type="match status" value="1"/>
</dbReference>
<evidence type="ECO:0000313" key="5">
    <source>
        <dbReference type="Proteomes" id="UP001221217"/>
    </source>
</evidence>
<evidence type="ECO:0000313" key="4">
    <source>
        <dbReference type="EMBL" id="MDC7227768.1"/>
    </source>
</evidence>
<evidence type="ECO:0000256" key="1">
    <source>
        <dbReference type="ARBA" id="ARBA00022741"/>
    </source>
</evidence>
<dbReference type="Pfam" id="PF00005">
    <property type="entry name" value="ABC_tran"/>
    <property type="match status" value="1"/>
</dbReference>
<dbReference type="InterPro" id="IPR003439">
    <property type="entry name" value="ABC_transporter-like_ATP-bd"/>
</dbReference>
<keyword evidence="1" id="KW-0547">Nucleotide-binding</keyword>
<accession>A0AAJ1IH04</accession>
<dbReference type="InterPro" id="IPR050334">
    <property type="entry name" value="Molybdenum_import_ModC"/>
</dbReference>
<dbReference type="EMBL" id="JAQQAL010000033">
    <property type="protein sequence ID" value="MDC7227768.1"/>
    <property type="molecule type" value="Genomic_DNA"/>
</dbReference>
<proteinExistence type="predicted"/>
<organism evidence="4 5">
    <name type="scientific">Candidatus Thalassospirochaeta sargassi</name>
    <dbReference type="NCBI Taxonomy" id="3119039"/>
    <lineage>
        <taxon>Bacteria</taxon>
        <taxon>Pseudomonadati</taxon>
        <taxon>Spirochaetota</taxon>
        <taxon>Spirochaetia</taxon>
        <taxon>Spirochaetales</taxon>
        <taxon>Spirochaetaceae</taxon>
        <taxon>Candidatus Thalassospirochaeta</taxon>
    </lineage>
</organism>
<feature type="domain" description="ABC transporter" evidence="3">
    <location>
        <begin position="5"/>
        <end position="235"/>
    </location>
</feature>
<dbReference type="InterPro" id="IPR003593">
    <property type="entry name" value="AAA+_ATPase"/>
</dbReference>
<dbReference type="InterPro" id="IPR027417">
    <property type="entry name" value="P-loop_NTPase"/>
</dbReference>
<keyword evidence="2 4" id="KW-0067">ATP-binding</keyword>
<dbReference type="GO" id="GO:0005524">
    <property type="term" value="F:ATP binding"/>
    <property type="evidence" value="ECO:0007669"/>
    <property type="project" value="UniProtKB-KW"/>
</dbReference>
<dbReference type="Proteomes" id="UP001221217">
    <property type="component" value="Unassembled WGS sequence"/>
</dbReference>
<sequence>MSLDFRLELPMRSFDFNIEGKYENGITAVFGPSGAGKTSLLKMLAGLVKPGNGFIQLNGRILTDSEKGIFVPPQKRAIGFVFQEKLLFPHMTVKQNLTFGMRYARKRCPADKMISLSEVVELLDLPEVLDSKPAAISGGEQQRTALGRALLCAPELILLDEPFNAVDCRLRDNILTYLTKLKERVDIPMIVVSHDLPDLQKLTDTVQLIRDGQSEGYGKIEDYLIRPGLFPRIRA</sequence>